<evidence type="ECO:0000259" key="9">
    <source>
        <dbReference type="Pfam" id="PF03946"/>
    </source>
</evidence>
<sequence>MGKEVIELLVEGGNAKPGPNIGPKLSQLKLNVGEVISKINEATKEFKGLQVPVKIIVDTETRKYEIEVGLPPTSSLLKREANIEVAKRTKPDEVVGNVTMEQIIKVAKMKMKDLNTNNLKSAVKMVLGTALSMGLTVNNRNPKELIKEVDQGLYDNLLK</sequence>
<dbReference type="Pfam" id="PF00298">
    <property type="entry name" value="Ribosomal_L11"/>
    <property type="match status" value="1"/>
</dbReference>
<dbReference type="SMART" id="SM00649">
    <property type="entry name" value="RL11"/>
    <property type="match status" value="1"/>
</dbReference>
<dbReference type="SUPFAM" id="SSF54747">
    <property type="entry name" value="Ribosomal L11/L12e N-terminal domain"/>
    <property type="match status" value="1"/>
</dbReference>
<dbReference type="PROSITE" id="PS00359">
    <property type="entry name" value="RIBOSOMAL_L11"/>
    <property type="match status" value="1"/>
</dbReference>
<comment type="similarity">
    <text evidence="1 6 7">Belongs to the universal ribosomal protein uL11 family.</text>
</comment>
<dbReference type="EMBL" id="QEFH01000006">
    <property type="protein sequence ID" value="PVU71398.1"/>
    <property type="molecule type" value="Genomic_DNA"/>
</dbReference>
<dbReference type="InterPro" id="IPR020785">
    <property type="entry name" value="Ribosomal_uL11_CS"/>
</dbReference>
<keyword evidence="3 6" id="KW-0694">RNA-binding</keyword>
<keyword evidence="4 6" id="KW-0689">Ribosomal protein</keyword>
<evidence type="ECO:0000313" key="10">
    <source>
        <dbReference type="EMBL" id="PVU71398.1"/>
    </source>
</evidence>
<dbReference type="InterPro" id="IPR036769">
    <property type="entry name" value="Ribosomal_uL11_C_sf"/>
</dbReference>
<reference evidence="10 11" key="1">
    <citation type="journal article" date="2015" name="Appl. Environ. Microbiol.">
        <title>Nanoarchaeota, Their Sulfolobales Host, and Nanoarchaeota Virus Distribution across Yellowstone National Park Hot Springs.</title>
        <authorList>
            <person name="Munson-McGee J.H."/>
            <person name="Field E.K."/>
            <person name="Bateson M."/>
            <person name="Rooney C."/>
            <person name="Stepanauskas R."/>
            <person name="Young M.J."/>
        </authorList>
    </citation>
    <scope>NUCLEOTIDE SEQUENCE [LARGE SCALE GENOMIC DNA]</scope>
    <source>
        <strain evidence="10">SCGC AB-777_O03</strain>
    </source>
</reference>
<keyword evidence="5 6" id="KW-0687">Ribonucleoprotein</keyword>
<dbReference type="InterPro" id="IPR000911">
    <property type="entry name" value="Ribosomal_uL11"/>
</dbReference>
<evidence type="ECO:0000256" key="4">
    <source>
        <dbReference type="ARBA" id="ARBA00022980"/>
    </source>
</evidence>
<dbReference type="GO" id="GO:0003735">
    <property type="term" value="F:structural constituent of ribosome"/>
    <property type="evidence" value="ECO:0007669"/>
    <property type="project" value="InterPro"/>
</dbReference>
<evidence type="ECO:0000313" key="11">
    <source>
        <dbReference type="Proteomes" id="UP000245908"/>
    </source>
</evidence>
<dbReference type="PANTHER" id="PTHR11661:SF1">
    <property type="entry name" value="LARGE RIBOSOMAL SUBUNIT PROTEIN UL11M"/>
    <property type="match status" value="1"/>
</dbReference>
<gene>
    <name evidence="6" type="primary">rpl11</name>
    <name evidence="10" type="ORF">DDW05_01085</name>
</gene>
<keyword evidence="2 6" id="KW-0699">rRNA-binding</keyword>
<dbReference type="PANTHER" id="PTHR11661">
    <property type="entry name" value="60S RIBOSOMAL PROTEIN L12"/>
    <property type="match status" value="1"/>
</dbReference>
<comment type="function">
    <text evidence="6">Forms part of the ribosomal stalk which helps the ribosome interact with GTP-bound translation factors.</text>
</comment>
<evidence type="ECO:0000256" key="7">
    <source>
        <dbReference type="RuleBase" id="RU003978"/>
    </source>
</evidence>
<dbReference type="GO" id="GO:0006412">
    <property type="term" value="P:translation"/>
    <property type="evidence" value="ECO:0007669"/>
    <property type="project" value="UniProtKB-UniRule"/>
</dbReference>
<feature type="domain" description="Large ribosomal subunit protein uL11 C-terminal" evidence="8">
    <location>
        <begin position="71"/>
        <end position="137"/>
    </location>
</feature>
<dbReference type="SUPFAM" id="SSF46906">
    <property type="entry name" value="Ribosomal protein L11, C-terminal domain"/>
    <property type="match status" value="1"/>
</dbReference>
<evidence type="ECO:0000256" key="1">
    <source>
        <dbReference type="ARBA" id="ARBA00010537"/>
    </source>
</evidence>
<comment type="subunit">
    <text evidence="6">Part of the ribosomal stalk of the 50S ribosomal subunit. Interacts with L10 and the large rRNA to form the base of the stalk. L10 forms an elongated spine to which L12 dimers bind in a sequential fashion forming a multimeric L10(L12)X complex.</text>
</comment>
<dbReference type="Gene3D" id="3.30.1550.10">
    <property type="entry name" value="Ribosomal protein L11/L12, N-terminal domain"/>
    <property type="match status" value="1"/>
</dbReference>
<evidence type="ECO:0000256" key="3">
    <source>
        <dbReference type="ARBA" id="ARBA00022884"/>
    </source>
</evidence>
<comment type="caution">
    <text evidence="10">The sequence shown here is derived from an EMBL/GenBank/DDBJ whole genome shotgun (WGS) entry which is preliminary data.</text>
</comment>
<dbReference type="InterPro" id="IPR036796">
    <property type="entry name" value="Ribosomal_uL11_N_sf"/>
</dbReference>
<accession>A0A2T9WU83</accession>
<protein>
    <recommendedName>
        <fullName evidence="6">Large ribosomal subunit protein uL11</fullName>
    </recommendedName>
</protein>
<dbReference type="GO" id="GO:0015934">
    <property type="term" value="C:large ribosomal subunit"/>
    <property type="evidence" value="ECO:0007669"/>
    <property type="project" value="TreeGrafter"/>
</dbReference>
<dbReference type="NCBIfam" id="NF002232">
    <property type="entry name" value="PRK01143.1"/>
    <property type="match status" value="1"/>
</dbReference>
<dbReference type="CDD" id="cd00349">
    <property type="entry name" value="Ribosomal_L11"/>
    <property type="match status" value="1"/>
</dbReference>
<proteinExistence type="inferred from homology"/>
<dbReference type="AlphaFoldDB" id="A0A2T9WU83"/>
<dbReference type="Gene3D" id="1.10.10.250">
    <property type="entry name" value="Ribosomal protein L11, C-terminal domain"/>
    <property type="match status" value="1"/>
</dbReference>
<dbReference type="Pfam" id="PF03946">
    <property type="entry name" value="Ribosomal_L11_N"/>
    <property type="match status" value="1"/>
</dbReference>
<dbReference type="InterPro" id="IPR020784">
    <property type="entry name" value="Ribosomal_uL11_N"/>
</dbReference>
<feature type="domain" description="Large ribosomal subunit protein uL11 N-terminal" evidence="9">
    <location>
        <begin position="6"/>
        <end position="64"/>
    </location>
</feature>
<dbReference type="HAMAP" id="MF_00736">
    <property type="entry name" value="Ribosomal_uL11"/>
    <property type="match status" value="1"/>
</dbReference>
<dbReference type="InterPro" id="IPR020783">
    <property type="entry name" value="Ribosomal_uL11_C"/>
</dbReference>
<dbReference type="Proteomes" id="UP000245908">
    <property type="component" value="Unassembled WGS sequence"/>
</dbReference>
<evidence type="ECO:0000259" key="8">
    <source>
        <dbReference type="Pfam" id="PF00298"/>
    </source>
</evidence>
<organism evidence="10 11">
    <name type="scientific">Nanobsidianus stetteri</name>
    <dbReference type="NCBI Taxonomy" id="1294122"/>
    <lineage>
        <taxon>Archaea</taxon>
        <taxon>Nanobdellota</taxon>
        <taxon>Candidatus Nanoarchaeia</taxon>
        <taxon>Nanoarchaeales</taxon>
        <taxon>Nanopusillaceae</taxon>
        <taxon>Candidatus Nanobsidianus</taxon>
    </lineage>
</organism>
<evidence type="ECO:0000256" key="2">
    <source>
        <dbReference type="ARBA" id="ARBA00022730"/>
    </source>
</evidence>
<evidence type="ECO:0000256" key="5">
    <source>
        <dbReference type="ARBA" id="ARBA00023274"/>
    </source>
</evidence>
<name>A0A2T9WU83_NANST</name>
<evidence type="ECO:0000256" key="6">
    <source>
        <dbReference type="HAMAP-Rule" id="MF_00736"/>
    </source>
</evidence>
<dbReference type="GO" id="GO:0070180">
    <property type="term" value="F:large ribosomal subunit rRNA binding"/>
    <property type="evidence" value="ECO:0007669"/>
    <property type="project" value="UniProtKB-UniRule"/>
</dbReference>